<dbReference type="InterPro" id="IPR010499">
    <property type="entry name" value="AraC_E-bd"/>
</dbReference>
<sequence>MEGEIVIKKDFSIIELSNNRIYQQPKDTGVISSFWGIIQRGKQEINRYLNEHTLTGICMGECTYIAGVEILARESIPDGVSTHTFPTYTYIRYRHYGSVSTLHNTYSKISEELLLNSDHHSMSDGPWLEVVNTKKYPNPYSENCKLDIYIPIKLGV</sequence>
<protein>
    <submittedName>
        <fullName evidence="2">GyrI-like domain-containing protein</fullName>
    </submittedName>
</protein>
<dbReference type="InterPro" id="IPR011256">
    <property type="entry name" value="Reg_factor_effector_dom_sf"/>
</dbReference>
<evidence type="ECO:0000313" key="2">
    <source>
        <dbReference type="EMBL" id="MFC0271860.1"/>
    </source>
</evidence>
<dbReference type="Proteomes" id="UP001589854">
    <property type="component" value="Unassembled WGS sequence"/>
</dbReference>
<dbReference type="SUPFAM" id="SSF55136">
    <property type="entry name" value="Probable bacterial effector-binding domain"/>
    <property type="match status" value="1"/>
</dbReference>
<reference evidence="2 3" key="1">
    <citation type="submission" date="2024-09" db="EMBL/GenBank/DDBJ databases">
        <authorList>
            <person name="Sun Q."/>
            <person name="Mori K."/>
        </authorList>
    </citation>
    <scope>NUCLEOTIDE SEQUENCE [LARGE SCALE GENOMIC DNA]</scope>
    <source>
        <strain evidence="2 3">CCM 7228</strain>
    </source>
</reference>
<feature type="domain" description="AraC effector-binding" evidence="1">
    <location>
        <begin position="1"/>
        <end position="153"/>
    </location>
</feature>
<dbReference type="Gene3D" id="3.20.80.10">
    <property type="entry name" value="Regulatory factor, effector binding domain"/>
    <property type="match status" value="1"/>
</dbReference>
<evidence type="ECO:0000259" key="1">
    <source>
        <dbReference type="SMART" id="SM00871"/>
    </source>
</evidence>
<dbReference type="InterPro" id="IPR029441">
    <property type="entry name" value="Cass2"/>
</dbReference>
<dbReference type="RefSeq" id="WP_378933534.1">
    <property type="nucleotide sequence ID" value="NZ_JBHLVO010000006.1"/>
</dbReference>
<dbReference type="Pfam" id="PF14526">
    <property type="entry name" value="Cass2"/>
    <property type="match status" value="1"/>
</dbReference>
<proteinExistence type="predicted"/>
<dbReference type="SMART" id="SM00871">
    <property type="entry name" value="AraC_E_bind"/>
    <property type="match status" value="1"/>
</dbReference>
<comment type="caution">
    <text evidence="2">The sequence shown here is derived from an EMBL/GenBank/DDBJ whole genome shotgun (WGS) entry which is preliminary data.</text>
</comment>
<keyword evidence="3" id="KW-1185">Reference proteome</keyword>
<organism evidence="2 3">
    <name type="scientific">Metabacillus herbersteinensis</name>
    <dbReference type="NCBI Taxonomy" id="283816"/>
    <lineage>
        <taxon>Bacteria</taxon>
        <taxon>Bacillati</taxon>
        <taxon>Bacillota</taxon>
        <taxon>Bacilli</taxon>
        <taxon>Bacillales</taxon>
        <taxon>Bacillaceae</taxon>
        <taxon>Metabacillus</taxon>
    </lineage>
</organism>
<evidence type="ECO:0000313" key="3">
    <source>
        <dbReference type="Proteomes" id="UP001589854"/>
    </source>
</evidence>
<dbReference type="EMBL" id="JBHLVO010000006">
    <property type="protein sequence ID" value="MFC0271860.1"/>
    <property type="molecule type" value="Genomic_DNA"/>
</dbReference>
<accession>A0ABV6GDV4</accession>
<name>A0ABV6GDV4_9BACI</name>
<gene>
    <name evidence="2" type="ORF">ACFFIX_10385</name>
</gene>